<comment type="function">
    <text evidence="4">Catalyzes the interconversion of L-alanine and D-alanine. May also act on other amino acids.</text>
</comment>
<protein>
    <recommendedName>
        <fullName evidence="4">Alanine racemase</fullName>
        <ecNumber evidence="4">5.1.1.1</ecNumber>
    </recommendedName>
</protein>
<evidence type="ECO:0000256" key="1">
    <source>
        <dbReference type="ARBA" id="ARBA00001933"/>
    </source>
</evidence>
<feature type="binding site" evidence="4 6">
    <location>
        <position position="315"/>
    </location>
    <ligand>
        <name>substrate</name>
    </ligand>
</feature>
<accession>A0A559JJ92</accession>
<feature type="active site" description="Proton acceptor; specific for L-alanine" evidence="4">
    <location>
        <position position="266"/>
    </location>
</feature>
<evidence type="ECO:0000256" key="6">
    <source>
        <dbReference type="PIRSR" id="PIRSR600821-52"/>
    </source>
</evidence>
<dbReference type="InterPro" id="IPR001608">
    <property type="entry name" value="Ala_racemase_N"/>
</dbReference>
<sequence length="381" mass="41578">MNGSKHRVWAEIDMDHLAHNLRQLQHIVPSGTEIMAVVKADAYGHGVSGIAKRLEDEGVGFFAVADVDEAVALRRRSIRGEILVLGYTATNRLRDIVKYSLTQTAVGAEDAERLQAYGAPMKIHVKIDTGLGRLGESFEHLDRILSMYRHSRLQVTGTFSHLASADQGEAEGKAFTIAQIRRFQDILGQIRNAGYDPGRLHIQSSYGILNYEVKGMDFVRPGIALYGLLSSDGDETRSVVDLRPVLSLKATVVLVKKVHEGETIGYGGSFMASRSSIVATLSVGYADGIARKLSERGGCVLIRGQRARIVGKICMDQMLVDVTDIADVRQGDIATLIGEDGGQMVTAGEWAWRTETITNEIVASIGSRVERVYISKGHPAF</sequence>
<dbReference type="UniPathway" id="UPA00042">
    <property type="reaction ID" value="UER00497"/>
</dbReference>
<evidence type="ECO:0000256" key="5">
    <source>
        <dbReference type="PIRSR" id="PIRSR600821-50"/>
    </source>
</evidence>
<comment type="cofactor">
    <cofactor evidence="1 4 5">
        <name>pyridoxal 5'-phosphate</name>
        <dbReference type="ChEBI" id="CHEBI:597326"/>
    </cofactor>
</comment>
<dbReference type="GO" id="GO:0030170">
    <property type="term" value="F:pyridoxal phosphate binding"/>
    <property type="evidence" value="ECO:0007669"/>
    <property type="project" value="UniProtKB-UniRule"/>
</dbReference>
<dbReference type="Pfam" id="PF00842">
    <property type="entry name" value="Ala_racemase_C"/>
    <property type="match status" value="1"/>
</dbReference>
<dbReference type="Gene3D" id="3.20.20.10">
    <property type="entry name" value="Alanine racemase"/>
    <property type="match status" value="1"/>
</dbReference>
<evidence type="ECO:0000256" key="4">
    <source>
        <dbReference type="HAMAP-Rule" id="MF_01201"/>
    </source>
</evidence>
<reference evidence="8 9" key="1">
    <citation type="submission" date="2019-07" db="EMBL/GenBank/DDBJ databases">
        <authorList>
            <person name="Kim J."/>
        </authorList>
    </citation>
    <scope>NUCLEOTIDE SEQUENCE [LARGE SCALE GENOMIC DNA]</scope>
    <source>
        <strain evidence="8 9">G13</strain>
    </source>
</reference>
<dbReference type="EMBL" id="VNJJ01000006">
    <property type="protein sequence ID" value="TVX99947.1"/>
    <property type="molecule type" value="Genomic_DNA"/>
</dbReference>
<dbReference type="HAMAP" id="MF_01201">
    <property type="entry name" value="Ala_racemase"/>
    <property type="match status" value="1"/>
</dbReference>
<dbReference type="Proteomes" id="UP000316330">
    <property type="component" value="Unassembled WGS sequence"/>
</dbReference>
<dbReference type="PANTHER" id="PTHR30511:SF0">
    <property type="entry name" value="ALANINE RACEMASE, CATABOLIC-RELATED"/>
    <property type="match status" value="1"/>
</dbReference>
<feature type="active site" description="Proton acceptor; specific for D-alanine" evidence="4">
    <location>
        <position position="39"/>
    </location>
</feature>
<dbReference type="GO" id="GO:0030632">
    <property type="term" value="P:D-alanine biosynthetic process"/>
    <property type="evidence" value="ECO:0007669"/>
    <property type="project" value="UniProtKB-UniRule"/>
</dbReference>
<evidence type="ECO:0000259" key="7">
    <source>
        <dbReference type="SMART" id="SM01005"/>
    </source>
</evidence>
<dbReference type="InterPro" id="IPR020622">
    <property type="entry name" value="Ala_racemase_pyridoxalP-BS"/>
</dbReference>
<dbReference type="FunFam" id="3.20.20.10:FF:000002">
    <property type="entry name" value="Alanine racemase"/>
    <property type="match status" value="1"/>
</dbReference>
<comment type="caution">
    <text evidence="8">The sequence shown here is derived from an EMBL/GenBank/DDBJ whole genome shotgun (WGS) entry which is preliminary data.</text>
</comment>
<dbReference type="PROSITE" id="PS00395">
    <property type="entry name" value="ALANINE_RACEMASE"/>
    <property type="match status" value="1"/>
</dbReference>
<evidence type="ECO:0000313" key="9">
    <source>
        <dbReference type="Proteomes" id="UP000316330"/>
    </source>
</evidence>
<evidence type="ECO:0000313" key="8">
    <source>
        <dbReference type="EMBL" id="TVX99947.1"/>
    </source>
</evidence>
<evidence type="ECO:0000256" key="3">
    <source>
        <dbReference type="ARBA" id="ARBA00023235"/>
    </source>
</evidence>
<dbReference type="EC" id="5.1.1.1" evidence="4"/>
<comment type="catalytic activity">
    <reaction evidence="4">
        <text>L-alanine = D-alanine</text>
        <dbReference type="Rhea" id="RHEA:20249"/>
        <dbReference type="ChEBI" id="CHEBI:57416"/>
        <dbReference type="ChEBI" id="CHEBI:57972"/>
        <dbReference type="EC" id="5.1.1.1"/>
    </reaction>
</comment>
<dbReference type="InterPro" id="IPR009006">
    <property type="entry name" value="Ala_racemase/Decarboxylase_C"/>
</dbReference>
<evidence type="ECO:0000256" key="2">
    <source>
        <dbReference type="ARBA" id="ARBA00022898"/>
    </source>
</evidence>
<dbReference type="GO" id="GO:0008784">
    <property type="term" value="F:alanine racemase activity"/>
    <property type="evidence" value="ECO:0007669"/>
    <property type="project" value="UniProtKB-UniRule"/>
</dbReference>
<dbReference type="NCBIfam" id="TIGR00492">
    <property type="entry name" value="alr"/>
    <property type="match status" value="1"/>
</dbReference>
<feature type="domain" description="Alanine racemase C-terminal" evidence="7">
    <location>
        <begin position="245"/>
        <end position="374"/>
    </location>
</feature>
<dbReference type="SUPFAM" id="SSF50621">
    <property type="entry name" value="Alanine racemase C-terminal domain-like"/>
    <property type="match status" value="1"/>
</dbReference>
<dbReference type="GO" id="GO:0005829">
    <property type="term" value="C:cytosol"/>
    <property type="evidence" value="ECO:0007669"/>
    <property type="project" value="TreeGrafter"/>
</dbReference>
<dbReference type="InterPro" id="IPR000821">
    <property type="entry name" value="Ala_racemase"/>
</dbReference>
<dbReference type="Gene3D" id="2.40.37.10">
    <property type="entry name" value="Lyase, Ornithine Decarboxylase, Chain A, domain 1"/>
    <property type="match status" value="1"/>
</dbReference>
<dbReference type="PRINTS" id="PR00992">
    <property type="entry name" value="ALARACEMASE"/>
</dbReference>
<keyword evidence="9" id="KW-1185">Reference proteome</keyword>
<dbReference type="OrthoDB" id="9813814at2"/>
<comment type="pathway">
    <text evidence="4">Amino-acid biosynthesis; D-alanine biosynthesis; D-alanine from L-alanine: step 1/1.</text>
</comment>
<dbReference type="AlphaFoldDB" id="A0A559JJ92"/>
<dbReference type="NCBIfam" id="NF033131">
    <property type="entry name" value="vanT-G-Cterm"/>
    <property type="match status" value="1"/>
</dbReference>
<keyword evidence="2 4" id="KW-0663">Pyridoxal phosphate</keyword>
<dbReference type="PANTHER" id="PTHR30511">
    <property type="entry name" value="ALANINE RACEMASE"/>
    <property type="match status" value="1"/>
</dbReference>
<feature type="binding site" evidence="4 6">
    <location>
        <position position="133"/>
    </location>
    <ligand>
        <name>substrate</name>
    </ligand>
</feature>
<dbReference type="RefSeq" id="WP_144702520.1">
    <property type="nucleotide sequence ID" value="NZ_VNJJ01000006.1"/>
</dbReference>
<dbReference type="SUPFAM" id="SSF51419">
    <property type="entry name" value="PLP-binding barrel"/>
    <property type="match status" value="1"/>
</dbReference>
<dbReference type="InterPro" id="IPR011079">
    <property type="entry name" value="Ala_racemase_C"/>
</dbReference>
<gene>
    <name evidence="8" type="primary">vanT</name>
    <name evidence="8" type="ORF">FPZ45_13590</name>
</gene>
<name>A0A559JJ92_9BACL</name>
<feature type="modified residue" description="N6-(pyridoxal phosphate)lysine" evidence="4 5">
    <location>
        <position position="39"/>
    </location>
</feature>
<dbReference type="Pfam" id="PF01168">
    <property type="entry name" value="Ala_racemase_N"/>
    <property type="match status" value="1"/>
</dbReference>
<keyword evidence="3 4" id="KW-0413">Isomerase</keyword>
<dbReference type="InterPro" id="IPR029066">
    <property type="entry name" value="PLP-binding_barrel"/>
</dbReference>
<comment type="similarity">
    <text evidence="4">Belongs to the alanine racemase family.</text>
</comment>
<dbReference type="SMART" id="SM01005">
    <property type="entry name" value="Ala_racemase_C"/>
    <property type="match status" value="1"/>
</dbReference>
<proteinExistence type="inferred from homology"/>
<organism evidence="8 9">
    <name type="scientific">Cohnella terricola</name>
    <dbReference type="NCBI Taxonomy" id="1289167"/>
    <lineage>
        <taxon>Bacteria</taxon>
        <taxon>Bacillati</taxon>
        <taxon>Bacillota</taxon>
        <taxon>Bacilli</taxon>
        <taxon>Bacillales</taxon>
        <taxon>Paenibacillaceae</taxon>
        <taxon>Cohnella</taxon>
    </lineage>
</organism>